<reference evidence="4 5" key="1">
    <citation type="journal article" date="2017" name="PLoS Biol.">
        <title>The sea cucumber genome provides insights into morphological evolution and visceral regeneration.</title>
        <authorList>
            <person name="Zhang X."/>
            <person name="Sun L."/>
            <person name="Yuan J."/>
            <person name="Sun Y."/>
            <person name="Gao Y."/>
            <person name="Zhang L."/>
            <person name="Li S."/>
            <person name="Dai H."/>
            <person name="Hamel J.F."/>
            <person name="Liu C."/>
            <person name="Yu Y."/>
            <person name="Liu S."/>
            <person name="Lin W."/>
            <person name="Guo K."/>
            <person name="Jin S."/>
            <person name="Xu P."/>
            <person name="Storey K.B."/>
            <person name="Huan P."/>
            <person name="Zhang T."/>
            <person name="Zhou Y."/>
            <person name="Zhang J."/>
            <person name="Lin C."/>
            <person name="Li X."/>
            <person name="Xing L."/>
            <person name="Huo D."/>
            <person name="Sun M."/>
            <person name="Wang L."/>
            <person name="Mercier A."/>
            <person name="Li F."/>
            <person name="Yang H."/>
            <person name="Xiang J."/>
        </authorList>
    </citation>
    <scope>NUCLEOTIDE SEQUENCE [LARGE SCALE GENOMIC DNA]</scope>
    <source>
        <strain evidence="4">Shaxun</strain>
        <tissue evidence="4">Muscle</tissue>
    </source>
</reference>
<comment type="caution">
    <text evidence="4">The sequence shown here is derived from an EMBL/GenBank/DDBJ whole genome shotgun (WGS) entry which is preliminary data.</text>
</comment>
<keyword evidence="1 2" id="KW-1015">Disulfide bond</keyword>
<feature type="disulfide bond" evidence="2">
    <location>
        <begin position="146"/>
        <end position="164"/>
    </location>
</feature>
<evidence type="ECO:0000256" key="1">
    <source>
        <dbReference type="ARBA" id="ARBA00023157"/>
    </source>
</evidence>
<feature type="transmembrane region" description="Helical" evidence="3">
    <location>
        <begin position="181"/>
        <end position="207"/>
    </location>
</feature>
<sequence length="310" mass="34195">MGVPGFIGPWEVLRRQGTPPDIIESTTGSSLYVHFHSDYSQRYTGFKAEYIDASIGFPSVGSGTTELQNVVANEGCGNEGDFLEISTNPVTWLCERDRGHYTTSSNHVTVKFIRMRNGNNNHQGFKFTYVLFYEDPYGCDEGYFMCSNERCIAEELVCDGLNHCDDNSDEEPHACGEGFSAVWVIVIVILVIFLGPCCFCICICINVTTQKPKRNQNSNGNTVVFANIDPPPYSARMPPPPTISALASQNNAYPPVPSNLYNQPQSNLTINLPPPVVRTPDQTTISALGLGDRRQERNNILPPLKGAGKF</sequence>
<dbReference type="PROSITE" id="PS01209">
    <property type="entry name" value="LDLRA_1"/>
    <property type="match status" value="1"/>
</dbReference>
<evidence type="ECO:0000313" key="4">
    <source>
        <dbReference type="EMBL" id="PIK41699.1"/>
    </source>
</evidence>
<dbReference type="InterPro" id="IPR035914">
    <property type="entry name" value="Sperma_CUB_dom_sf"/>
</dbReference>
<dbReference type="Proteomes" id="UP000230750">
    <property type="component" value="Unassembled WGS sequence"/>
</dbReference>
<keyword evidence="3" id="KW-0472">Membrane</keyword>
<name>A0A2G8K151_STIJA</name>
<dbReference type="InterPro" id="IPR042333">
    <property type="entry name" value="LRAD2/Mig-13-like"/>
</dbReference>
<dbReference type="PANTHER" id="PTHR24652">
    <property type="entry name" value="LOW-DENSITY LIPOPROTEIN RECEPTOR CLASS A DOMAIN-CONTAINING PROTEIN 2"/>
    <property type="match status" value="1"/>
</dbReference>
<evidence type="ECO:0000256" key="3">
    <source>
        <dbReference type="SAM" id="Phobius"/>
    </source>
</evidence>
<dbReference type="EMBL" id="MRZV01000995">
    <property type="protein sequence ID" value="PIK41699.1"/>
    <property type="molecule type" value="Genomic_DNA"/>
</dbReference>
<dbReference type="AlphaFoldDB" id="A0A2G8K151"/>
<dbReference type="CDD" id="cd00112">
    <property type="entry name" value="LDLa"/>
    <property type="match status" value="1"/>
</dbReference>
<feature type="disulfide bond" evidence="2">
    <location>
        <begin position="139"/>
        <end position="151"/>
    </location>
</feature>
<evidence type="ECO:0000313" key="5">
    <source>
        <dbReference type="Proteomes" id="UP000230750"/>
    </source>
</evidence>
<keyword evidence="5" id="KW-1185">Reference proteome</keyword>
<dbReference type="InterPro" id="IPR023415">
    <property type="entry name" value="LDLR_class-A_CS"/>
</dbReference>
<dbReference type="InterPro" id="IPR002172">
    <property type="entry name" value="LDrepeatLR_classA_rpt"/>
</dbReference>
<keyword evidence="3" id="KW-0812">Transmembrane</keyword>
<dbReference type="Gene3D" id="4.10.400.10">
    <property type="entry name" value="Low-density Lipoprotein Receptor"/>
    <property type="match status" value="1"/>
</dbReference>
<dbReference type="SMART" id="SM00192">
    <property type="entry name" value="LDLa"/>
    <property type="match status" value="1"/>
</dbReference>
<dbReference type="SUPFAM" id="SSF57424">
    <property type="entry name" value="LDL receptor-like module"/>
    <property type="match status" value="1"/>
</dbReference>
<dbReference type="SUPFAM" id="SSF49854">
    <property type="entry name" value="Spermadhesin, CUB domain"/>
    <property type="match status" value="1"/>
</dbReference>
<protein>
    <submittedName>
        <fullName evidence="4">Putative dorsal-ventral patterning tolloid-like protein 1</fullName>
    </submittedName>
</protein>
<dbReference type="Pfam" id="PF00057">
    <property type="entry name" value="Ldl_recept_a"/>
    <property type="match status" value="1"/>
</dbReference>
<gene>
    <name evidence="4" type="ORF">BSL78_21444</name>
</gene>
<dbReference type="Gene3D" id="2.60.120.290">
    <property type="entry name" value="Spermadhesin, CUB domain"/>
    <property type="match status" value="1"/>
</dbReference>
<organism evidence="4 5">
    <name type="scientific">Stichopus japonicus</name>
    <name type="common">Sea cucumber</name>
    <dbReference type="NCBI Taxonomy" id="307972"/>
    <lineage>
        <taxon>Eukaryota</taxon>
        <taxon>Metazoa</taxon>
        <taxon>Echinodermata</taxon>
        <taxon>Eleutherozoa</taxon>
        <taxon>Echinozoa</taxon>
        <taxon>Holothuroidea</taxon>
        <taxon>Aspidochirotacea</taxon>
        <taxon>Aspidochirotida</taxon>
        <taxon>Stichopodidae</taxon>
        <taxon>Apostichopus</taxon>
    </lineage>
</organism>
<accession>A0A2G8K151</accession>
<proteinExistence type="predicted"/>
<evidence type="ECO:0000256" key="2">
    <source>
        <dbReference type="PROSITE-ProRule" id="PRU00124"/>
    </source>
</evidence>
<dbReference type="PROSITE" id="PS50068">
    <property type="entry name" value="LDLRA_2"/>
    <property type="match status" value="1"/>
</dbReference>
<dbReference type="InterPro" id="IPR036055">
    <property type="entry name" value="LDL_receptor-like_sf"/>
</dbReference>
<comment type="caution">
    <text evidence="2">Lacks conserved residue(s) required for the propagation of feature annotation.</text>
</comment>
<dbReference type="OrthoDB" id="6514358at2759"/>
<keyword evidence="3" id="KW-1133">Transmembrane helix</keyword>